<keyword evidence="2" id="KW-1185">Reference proteome</keyword>
<accession>A0ABX7FIJ0</accession>
<protein>
    <submittedName>
        <fullName evidence="1">Uncharacterized protein</fullName>
    </submittedName>
</protein>
<sequence>MRYIDNIENKLQKRLAYQLVESILYEMNTFVEKVKTAFGSGDGEWKLFSFQKFSEKVVEKEKRLIKTFSNTNDGKNYTKMIEKTLIKAFST</sequence>
<organism evidence="1 2">
    <name type="scientific">Brevibacillus choshinensis</name>
    <dbReference type="NCBI Taxonomy" id="54911"/>
    <lineage>
        <taxon>Bacteria</taxon>
        <taxon>Bacillati</taxon>
        <taxon>Bacillota</taxon>
        <taxon>Bacilli</taxon>
        <taxon>Bacillales</taxon>
        <taxon>Paenibacillaceae</taxon>
        <taxon>Brevibacillus</taxon>
    </lineage>
</organism>
<proteinExistence type="predicted"/>
<gene>
    <name evidence="1" type="ORF">JNE38_20580</name>
</gene>
<dbReference type="EMBL" id="CP069127">
    <property type="protein sequence ID" value="QRG65957.1"/>
    <property type="molecule type" value="Genomic_DNA"/>
</dbReference>
<name>A0ABX7FIJ0_BRECH</name>
<dbReference type="RefSeq" id="WP_203353026.1">
    <property type="nucleotide sequence ID" value="NZ_CP069127.1"/>
</dbReference>
<dbReference type="Proteomes" id="UP000596248">
    <property type="component" value="Chromosome"/>
</dbReference>
<evidence type="ECO:0000313" key="2">
    <source>
        <dbReference type="Proteomes" id="UP000596248"/>
    </source>
</evidence>
<reference evidence="1 2" key="1">
    <citation type="submission" date="2021-01" db="EMBL/GenBank/DDBJ databases">
        <title>Identification of strong promoters based on the transcriptome of Brevibacillus choshinensis.</title>
        <authorList>
            <person name="Yao D."/>
            <person name="Zhang K."/>
            <person name="Wu J."/>
        </authorList>
    </citation>
    <scope>NUCLEOTIDE SEQUENCE [LARGE SCALE GENOMIC DNA]</scope>
    <source>
        <strain evidence="1 2">HPD31-SP3</strain>
    </source>
</reference>
<evidence type="ECO:0000313" key="1">
    <source>
        <dbReference type="EMBL" id="QRG65957.1"/>
    </source>
</evidence>